<organism evidence="1 2">
    <name type="scientific">Methylophilus rhizosphaerae</name>
    <dbReference type="NCBI Taxonomy" id="492660"/>
    <lineage>
        <taxon>Bacteria</taxon>
        <taxon>Pseudomonadati</taxon>
        <taxon>Pseudomonadota</taxon>
        <taxon>Betaproteobacteria</taxon>
        <taxon>Nitrosomonadales</taxon>
        <taxon>Methylophilaceae</taxon>
        <taxon>Methylophilus</taxon>
    </lineage>
</organism>
<evidence type="ECO:0000313" key="1">
    <source>
        <dbReference type="EMBL" id="SDK53511.1"/>
    </source>
</evidence>
<gene>
    <name evidence="1" type="ORF">SAMN05192566_1561</name>
</gene>
<dbReference type="Proteomes" id="UP000198629">
    <property type="component" value="Unassembled WGS sequence"/>
</dbReference>
<dbReference type="EMBL" id="FNFX01000003">
    <property type="protein sequence ID" value="SDK53511.1"/>
    <property type="molecule type" value="Genomic_DNA"/>
</dbReference>
<evidence type="ECO:0000313" key="2">
    <source>
        <dbReference type="Proteomes" id="UP000198629"/>
    </source>
</evidence>
<proteinExistence type="predicted"/>
<dbReference type="AlphaFoldDB" id="A0A1G9CPA2"/>
<keyword evidence="2" id="KW-1185">Reference proteome</keyword>
<dbReference type="STRING" id="492660.SAMN05192566_1561"/>
<protein>
    <submittedName>
        <fullName evidence="1">Uncharacterized protein</fullName>
    </submittedName>
</protein>
<sequence>MPVIYDEEWGGYRVLLNPLLTIEEAVIALLGHPLKNYPFIYYDDLGNHEDTLTLVDYLNNELDSLGDDESVRDNVFVRDALKCHEQILDAIEGGDLYLHDHKLRAIKLVAWAKKKGYTINLEGLMVEVQTLTNISERRVPIYHIRKKEILNALTELGHKNPQQLPRQAQGHRGVKAAVKDLVLKKKAIFKSTKTFDDAWQQMRDEDIIAEATN</sequence>
<dbReference type="OrthoDB" id="9084300at2"/>
<reference evidence="2" key="1">
    <citation type="submission" date="2016-10" db="EMBL/GenBank/DDBJ databases">
        <authorList>
            <person name="Varghese N."/>
            <person name="Submissions S."/>
        </authorList>
    </citation>
    <scope>NUCLEOTIDE SEQUENCE [LARGE SCALE GENOMIC DNA]</scope>
    <source>
        <strain evidence="2">CBMB127</strain>
    </source>
</reference>
<name>A0A1G9CPA2_9PROT</name>
<accession>A0A1G9CPA2</accession>
<dbReference type="RefSeq" id="WP_091471588.1">
    <property type="nucleotide sequence ID" value="NZ_FNFX01000003.1"/>
</dbReference>